<dbReference type="EMBL" id="GBXM01047461">
    <property type="protein sequence ID" value="JAH61116.1"/>
    <property type="molecule type" value="Transcribed_RNA"/>
</dbReference>
<feature type="chain" id="PRO_5011850375" evidence="1">
    <location>
        <begin position="16"/>
        <end position="36"/>
    </location>
</feature>
<name>A0A0E9U5L4_ANGAN</name>
<dbReference type="AlphaFoldDB" id="A0A0E9U5L4"/>
<proteinExistence type="predicted"/>
<protein>
    <submittedName>
        <fullName evidence="2">Uncharacterized protein</fullName>
    </submittedName>
</protein>
<organism evidence="2">
    <name type="scientific">Anguilla anguilla</name>
    <name type="common">European freshwater eel</name>
    <name type="synonym">Muraena anguilla</name>
    <dbReference type="NCBI Taxonomy" id="7936"/>
    <lineage>
        <taxon>Eukaryota</taxon>
        <taxon>Metazoa</taxon>
        <taxon>Chordata</taxon>
        <taxon>Craniata</taxon>
        <taxon>Vertebrata</taxon>
        <taxon>Euteleostomi</taxon>
        <taxon>Actinopterygii</taxon>
        <taxon>Neopterygii</taxon>
        <taxon>Teleostei</taxon>
        <taxon>Anguilliformes</taxon>
        <taxon>Anguillidae</taxon>
        <taxon>Anguilla</taxon>
    </lineage>
</organism>
<reference evidence="2" key="1">
    <citation type="submission" date="2014-11" db="EMBL/GenBank/DDBJ databases">
        <authorList>
            <person name="Amaro Gonzalez C."/>
        </authorList>
    </citation>
    <scope>NUCLEOTIDE SEQUENCE</scope>
</reference>
<dbReference type="EMBL" id="GBXM01051537">
    <property type="protein sequence ID" value="JAH57040.1"/>
    <property type="molecule type" value="Transcribed_RNA"/>
</dbReference>
<sequence length="36" mass="4004">MWSTALAAMLAACFGMDHVTQHPEYHRILIKAQSCA</sequence>
<reference evidence="2" key="2">
    <citation type="journal article" date="2015" name="Fish Shellfish Immunol.">
        <title>Early steps in the European eel (Anguilla anguilla)-Vibrio vulnificus interaction in the gills: Role of the RtxA13 toxin.</title>
        <authorList>
            <person name="Callol A."/>
            <person name="Pajuelo D."/>
            <person name="Ebbesson L."/>
            <person name="Teles M."/>
            <person name="MacKenzie S."/>
            <person name="Amaro C."/>
        </authorList>
    </citation>
    <scope>NUCLEOTIDE SEQUENCE</scope>
</reference>
<evidence type="ECO:0000256" key="1">
    <source>
        <dbReference type="SAM" id="SignalP"/>
    </source>
</evidence>
<accession>A0A0E9U5L4</accession>
<keyword evidence="1" id="KW-0732">Signal</keyword>
<feature type="signal peptide" evidence="1">
    <location>
        <begin position="1"/>
        <end position="15"/>
    </location>
</feature>
<evidence type="ECO:0000313" key="2">
    <source>
        <dbReference type="EMBL" id="JAH61116.1"/>
    </source>
</evidence>